<evidence type="ECO:0000313" key="1">
    <source>
        <dbReference type="EMBL" id="QBI90067.1"/>
    </source>
</evidence>
<organism evidence="1 2">
    <name type="scientific">Halobacterium phage ChaoS9</name>
    <dbReference type="NCBI Taxonomy" id="2847105"/>
    <lineage>
        <taxon>Viruses</taxon>
        <taxon>Duplodnaviria</taxon>
        <taxon>Heunggongvirae</taxon>
        <taxon>Uroviricota</taxon>
        <taxon>Caudoviricetes</taxon>
        <taxon>Vertoviridae</taxon>
        <taxon>Chaovirus</taxon>
        <taxon>Chaovirus bigenum</taxon>
        <taxon>Chaovirus ChaoS9</taxon>
    </lineage>
</organism>
<keyword evidence="2" id="KW-1185">Reference proteome</keyword>
<dbReference type="EMBL" id="MK310226">
    <property type="protein sequence ID" value="QBI90067.1"/>
    <property type="molecule type" value="Genomic_DNA"/>
</dbReference>
<proteinExistence type="predicted"/>
<sequence length="85" mass="9964">MVNERFTPTENQERVLDVFKKGREIPDEPWGYANPLRIRAETGMKKQRVNDALGSLVDAGWIEQHHVDDEPVRGLYRFVDDPREE</sequence>
<gene>
    <name evidence="1" type="ORF">ChaoS9_310</name>
</gene>
<reference evidence="2" key="1">
    <citation type="journal article" date="2019" name="Genes (Basel)">
        <title>Halobacterium salinarum virus ChaoS9, a Novel Halovirus Related to PhiH1 and PhiCh1.</title>
        <authorList>
            <person name="Dyall-Smith M."/>
            <person name="Palm P."/>
            <person name="Wanner G."/>
            <person name="Witte A."/>
            <person name="Oesterhelt D."/>
            <person name="Pfeiffer F."/>
        </authorList>
    </citation>
    <scope>NUCLEOTIDE SEQUENCE [LARGE SCALE GENOMIC DNA]</scope>
</reference>
<name>A0A481V6Y0_9CAUD</name>
<accession>A0A481V6Y0</accession>
<dbReference type="Proteomes" id="UP000294095">
    <property type="component" value="Segment"/>
</dbReference>
<protein>
    <submittedName>
        <fullName evidence="1">HTH domain protein</fullName>
    </submittedName>
</protein>
<evidence type="ECO:0000313" key="2">
    <source>
        <dbReference type="Proteomes" id="UP000294095"/>
    </source>
</evidence>